<dbReference type="GeneID" id="28867695"/>
<dbReference type="VEuPathDB" id="FungiDB:CH63R_08614"/>
<evidence type="ECO:0000313" key="2">
    <source>
        <dbReference type="EMBL" id="OBR07093.1"/>
    </source>
</evidence>
<feature type="region of interest" description="Disordered" evidence="1">
    <location>
        <begin position="1"/>
        <end position="67"/>
    </location>
</feature>
<comment type="caution">
    <text evidence="2">The sequence shown here is derived from an EMBL/GenBank/DDBJ whole genome shotgun (WGS) entry which is preliminary data.</text>
</comment>
<evidence type="ECO:0000313" key="3">
    <source>
        <dbReference type="Proteomes" id="UP000092177"/>
    </source>
</evidence>
<name>A0A1B7Y523_COLHI</name>
<dbReference type="Proteomes" id="UP000092177">
    <property type="component" value="Chromosome 6"/>
</dbReference>
<feature type="compositionally biased region" description="Low complexity" evidence="1">
    <location>
        <begin position="1"/>
        <end position="13"/>
    </location>
</feature>
<organism evidence="2 3">
    <name type="scientific">Colletotrichum higginsianum (strain IMI 349063)</name>
    <name type="common">Crucifer anthracnose fungus</name>
    <dbReference type="NCBI Taxonomy" id="759273"/>
    <lineage>
        <taxon>Eukaryota</taxon>
        <taxon>Fungi</taxon>
        <taxon>Dikarya</taxon>
        <taxon>Ascomycota</taxon>
        <taxon>Pezizomycotina</taxon>
        <taxon>Sordariomycetes</taxon>
        <taxon>Hypocreomycetidae</taxon>
        <taxon>Glomerellales</taxon>
        <taxon>Glomerellaceae</taxon>
        <taxon>Colletotrichum</taxon>
        <taxon>Colletotrichum destructivum species complex</taxon>
    </lineage>
</organism>
<keyword evidence="3" id="KW-1185">Reference proteome</keyword>
<reference evidence="3" key="1">
    <citation type="journal article" date="2017" name="BMC Genomics">
        <title>Gapless genome assembly of Colletotrichum higginsianum reveals chromosome structure and association of transposable elements with secondary metabolite gene clusters.</title>
        <authorList>
            <person name="Dallery J.-F."/>
            <person name="Lapalu N."/>
            <person name="Zampounis A."/>
            <person name="Pigne S."/>
            <person name="Luyten I."/>
            <person name="Amselem J."/>
            <person name="Wittenberg A.H.J."/>
            <person name="Zhou S."/>
            <person name="de Queiroz M.V."/>
            <person name="Robin G.P."/>
            <person name="Auger A."/>
            <person name="Hainaut M."/>
            <person name="Henrissat B."/>
            <person name="Kim K.-T."/>
            <person name="Lee Y.-H."/>
            <person name="Lespinet O."/>
            <person name="Schwartz D.C."/>
            <person name="Thon M.R."/>
            <person name="O'Connell R.J."/>
        </authorList>
    </citation>
    <scope>NUCLEOTIDE SEQUENCE [LARGE SCALE GENOMIC DNA]</scope>
    <source>
        <strain evidence="3">IMI 349063</strain>
    </source>
</reference>
<accession>A0A1B7Y523</accession>
<feature type="compositionally biased region" description="Gly residues" evidence="1">
    <location>
        <begin position="26"/>
        <end position="38"/>
    </location>
</feature>
<dbReference type="EMBL" id="LTAN01000006">
    <property type="protein sequence ID" value="OBR07093.1"/>
    <property type="molecule type" value="Genomic_DNA"/>
</dbReference>
<protein>
    <submittedName>
        <fullName evidence="2">Uncharacterized protein</fullName>
    </submittedName>
</protein>
<dbReference type="RefSeq" id="XP_018155611.1">
    <property type="nucleotide sequence ID" value="XM_018303588.1"/>
</dbReference>
<gene>
    <name evidence="2" type="ORF">CH63R_08614</name>
</gene>
<sequence length="145" mass="15620">MKMPRSNSSNNNSARAAQDLLAMAFGGSGGGGRGGWGGDRNNRNQNNKRKAEEEAEDDEARVKRLKSEAEEAQQKAAAKAVELEKAIAFVNGKAFLLTYVSKMAEGHQKELLKEALRGLGHWGDIPALLPAKDQQMTKETAGPKA</sequence>
<proteinExistence type="predicted"/>
<dbReference type="AlphaFoldDB" id="A0A1B7Y523"/>
<dbReference type="KEGG" id="chig:CH63R_08614"/>
<evidence type="ECO:0000256" key="1">
    <source>
        <dbReference type="SAM" id="MobiDB-lite"/>
    </source>
</evidence>